<accession>A0ABT0E4B5</accession>
<evidence type="ECO:0000256" key="1">
    <source>
        <dbReference type="ARBA" id="ARBA00005953"/>
    </source>
</evidence>
<dbReference type="InterPro" id="IPR050563">
    <property type="entry name" value="4-hydroxybenzoyl-CoA_TE"/>
</dbReference>
<protein>
    <submittedName>
        <fullName evidence="3">Acyl-CoA thioesterase</fullName>
    </submittedName>
</protein>
<evidence type="ECO:0000256" key="2">
    <source>
        <dbReference type="ARBA" id="ARBA00022801"/>
    </source>
</evidence>
<evidence type="ECO:0000313" key="3">
    <source>
        <dbReference type="EMBL" id="MCK0536665.1"/>
    </source>
</evidence>
<name>A0ABT0E4B5_9GAMM</name>
<evidence type="ECO:0000313" key="4">
    <source>
        <dbReference type="Proteomes" id="UP001165524"/>
    </source>
</evidence>
<keyword evidence="2" id="KW-0378">Hydrolase</keyword>
<sequence>MAKKLPGERADYRYFVPITTRWHDNDVYGHVNNVTYYSYFDSTANHFLIHEGGLDIHSGPIIGLVVSSGCDYHAPLAYPDQLSGALRVNRLGNSSVEYGLAVFREGETHAAAEGFFTHVFVDRESRRPAAIPERLRNALGTLLYTPVQ</sequence>
<keyword evidence="4" id="KW-1185">Reference proteome</keyword>
<dbReference type="EMBL" id="JALKII010000001">
    <property type="protein sequence ID" value="MCK0536665.1"/>
    <property type="molecule type" value="Genomic_DNA"/>
</dbReference>
<dbReference type="SUPFAM" id="SSF54637">
    <property type="entry name" value="Thioesterase/thiol ester dehydrase-isomerase"/>
    <property type="match status" value="1"/>
</dbReference>
<proteinExistence type="inferred from homology"/>
<comment type="similarity">
    <text evidence="1">Belongs to the 4-hydroxybenzoyl-CoA thioesterase family.</text>
</comment>
<organism evidence="3 4">
    <name type="scientific">Alcanivorax quisquiliarum</name>
    <dbReference type="NCBI Taxonomy" id="2933565"/>
    <lineage>
        <taxon>Bacteria</taxon>
        <taxon>Pseudomonadati</taxon>
        <taxon>Pseudomonadota</taxon>
        <taxon>Gammaproteobacteria</taxon>
        <taxon>Oceanospirillales</taxon>
        <taxon>Alcanivoracaceae</taxon>
        <taxon>Alcanivorax</taxon>
    </lineage>
</organism>
<comment type="caution">
    <text evidence="3">The sequence shown here is derived from an EMBL/GenBank/DDBJ whole genome shotgun (WGS) entry which is preliminary data.</text>
</comment>
<dbReference type="Pfam" id="PF13279">
    <property type="entry name" value="4HBT_2"/>
    <property type="match status" value="1"/>
</dbReference>
<dbReference type="InterPro" id="IPR029069">
    <property type="entry name" value="HotDog_dom_sf"/>
</dbReference>
<dbReference type="PANTHER" id="PTHR31793:SF27">
    <property type="entry name" value="NOVEL THIOESTERASE SUPERFAMILY DOMAIN AND SAPOSIN A-TYPE DOMAIN CONTAINING PROTEIN (0610012H03RIK)"/>
    <property type="match status" value="1"/>
</dbReference>
<dbReference type="Gene3D" id="3.10.129.10">
    <property type="entry name" value="Hotdog Thioesterase"/>
    <property type="match status" value="1"/>
</dbReference>
<reference evidence="3" key="1">
    <citation type="submission" date="2022-04" db="EMBL/GenBank/DDBJ databases">
        <title>Alcanivorax sp. CY1518 draft genome sequence.</title>
        <authorList>
            <person name="Zhao G."/>
            <person name="An M."/>
        </authorList>
    </citation>
    <scope>NUCLEOTIDE SEQUENCE</scope>
    <source>
        <strain evidence="3">CY1518</strain>
    </source>
</reference>
<dbReference type="PANTHER" id="PTHR31793">
    <property type="entry name" value="4-HYDROXYBENZOYL-COA THIOESTERASE FAMILY MEMBER"/>
    <property type="match status" value="1"/>
</dbReference>
<gene>
    <name evidence="3" type="ORF">MU846_02995</name>
</gene>
<dbReference type="RefSeq" id="WP_246948193.1">
    <property type="nucleotide sequence ID" value="NZ_JALKII010000001.1"/>
</dbReference>
<dbReference type="CDD" id="cd00586">
    <property type="entry name" value="4HBT"/>
    <property type="match status" value="1"/>
</dbReference>
<dbReference type="Proteomes" id="UP001165524">
    <property type="component" value="Unassembled WGS sequence"/>
</dbReference>